<proteinExistence type="predicted"/>
<organism evidence="1 2">
    <name type="scientific">Camellia lanceoleosa</name>
    <dbReference type="NCBI Taxonomy" id="1840588"/>
    <lineage>
        <taxon>Eukaryota</taxon>
        <taxon>Viridiplantae</taxon>
        <taxon>Streptophyta</taxon>
        <taxon>Embryophyta</taxon>
        <taxon>Tracheophyta</taxon>
        <taxon>Spermatophyta</taxon>
        <taxon>Magnoliopsida</taxon>
        <taxon>eudicotyledons</taxon>
        <taxon>Gunneridae</taxon>
        <taxon>Pentapetalae</taxon>
        <taxon>asterids</taxon>
        <taxon>Ericales</taxon>
        <taxon>Theaceae</taxon>
        <taxon>Camellia</taxon>
    </lineage>
</organism>
<gene>
    <name evidence="1" type="ORF">LOK49_LG12G01913</name>
</gene>
<evidence type="ECO:0000313" key="1">
    <source>
        <dbReference type="EMBL" id="KAI7991341.1"/>
    </source>
</evidence>
<dbReference type="Proteomes" id="UP001060215">
    <property type="component" value="Chromosome 13"/>
</dbReference>
<reference evidence="1 2" key="1">
    <citation type="journal article" date="2022" name="Plant J.">
        <title>Chromosome-level genome of Camellia lanceoleosa provides a valuable resource for understanding genome evolution and self-incompatibility.</title>
        <authorList>
            <person name="Gong W."/>
            <person name="Xiao S."/>
            <person name="Wang L."/>
            <person name="Liao Z."/>
            <person name="Chang Y."/>
            <person name="Mo W."/>
            <person name="Hu G."/>
            <person name="Li W."/>
            <person name="Zhao G."/>
            <person name="Zhu H."/>
            <person name="Hu X."/>
            <person name="Ji K."/>
            <person name="Xiang X."/>
            <person name="Song Q."/>
            <person name="Yuan D."/>
            <person name="Jin S."/>
            <person name="Zhang L."/>
        </authorList>
    </citation>
    <scope>NUCLEOTIDE SEQUENCE [LARGE SCALE GENOMIC DNA]</scope>
    <source>
        <strain evidence="1">SQ_2022a</strain>
    </source>
</reference>
<evidence type="ECO:0000313" key="2">
    <source>
        <dbReference type="Proteomes" id="UP001060215"/>
    </source>
</evidence>
<sequence>MAILLIMLLFLDLSARLRALAATGRDDCKPTRCYSDGPNIRYPFWPKDDQQQQQPKHCGYHSFDLSYDHENHTMLELPFSVKVAVKEIEYISQLIHTYDPHECFPQLLQNLNLPRNELLHSNSTQYMPLISPNLSVTLKFKQTQSETKQNESQSNLISQISIKTP</sequence>
<dbReference type="EMBL" id="CM045770">
    <property type="protein sequence ID" value="KAI7991341.1"/>
    <property type="molecule type" value="Genomic_DNA"/>
</dbReference>
<name>A0ACC0FVF1_9ERIC</name>
<keyword evidence="2" id="KW-1185">Reference proteome</keyword>
<protein>
    <submittedName>
        <fullName evidence="1">RING-H2 finger protein ATL21A</fullName>
    </submittedName>
</protein>
<accession>A0ACC0FVF1</accession>
<comment type="caution">
    <text evidence="1">The sequence shown here is derived from an EMBL/GenBank/DDBJ whole genome shotgun (WGS) entry which is preliminary data.</text>
</comment>